<keyword evidence="3" id="KW-1185">Reference proteome</keyword>
<evidence type="ECO:0000256" key="1">
    <source>
        <dbReference type="SAM" id="MobiDB-lite"/>
    </source>
</evidence>
<feature type="region of interest" description="Disordered" evidence="1">
    <location>
        <begin position="1"/>
        <end position="95"/>
    </location>
</feature>
<accession>A0AAN8NL17</accession>
<dbReference type="AlphaFoldDB" id="A0AAN8NL17"/>
<evidence type="ECO:0000313" key="2">
    <source>
        <dbReference type="EMBL" id="KAK6330659.1"/>
    </source>
</evidence>
<proteinExistence type="predicted"/>
<feature type="compositionally biased region" description="Low complexity" evidence="1">
    <location>
        <begin position="23"/>
        <end position="33"/>
    </location>
</feature>
<dbReference type="EMBL" id="JAVHNR010000011">
    <property type="protein sequence ID" value="KAK6330659.1"/>
    <property type="molecule type" value="Genomic_DNA"/>
</dbReference>
<evidence type="ECO:0000313" key="3">
    <source>
        <dbReference type="Proteomes" id="UP001313282"/>
    </source>
</evidence>
<dbReference type="Proteomes" id="UP001313282">
    <property type="component" value="Unassembled WGS sequence"/>
</dbReference>
<comment type="caution">
    <text evidence="2">The sequence shown here is derived from an EMBL/GenBank/DDBJ whole genome shotgun (WGS) entry which is preliminary data.</text>
</comment>
<organism evidence="2 3">
    <name type="scientific">Orbilia javanica</name>
    <dbReference type="NCBI Taxonomy" id="47235"/>
    <lineage>
        <taxon>Eukaryota</taxon>
        <taxon>Fungi</taxon>
        <taxon>Dikarya</taxon>
        <taxon>Ascomycota</taxon>
        <taxon>Pezizomycotina</taxon>
        <taxon>Orbiliomycetes</taxon>
        <taxon>Orbiliales</taxon>
        <taxon>Orbiliaceae</taxon>
        <taxon>Orbilia</taxon>
    </lineage>
</organism>
<reference evidence="2 3" key="1">
    <citation type="submission" date="2019-10" db="EMBL/GenBank/DDBJ databases">
        <authorList>
            <person name="Palmer J.M."/>
        </authorList>
    </citation>
    <scope>NUCLEOTIDE SEQUENCE [LARGE SCALE GENOMIC DNA]</scope>
    <source>
        <strain evidence="2 3">TWF718</strain>
    </source>
</reference>
<protein>
    <submittedName>
        <fullName evidence="2">Uncharacterized protein</fullName>
    </submittedName>
</protein>
<gene>
    <name evidence="2" type="ORF">TWF718_002856</name>
</gene>
<feature type="compositionally biased region" description="Low complexity" evidence="1">
    <location>
        <begin position="62"/>
        <end position="75"/>
    </location>
</feature>
<name>A0AAN8NL17_9PEZI</name>
<sequence>MANTLRRRETEYNLRESYTNQAEQPEQETQQETPSEHTSNPAPAAMNKNAETEQSLQLPLDSIASSSQQEIASSSRQAKGARIESPSPPASRPRYLGPYSAAMKKKMEEYPILRYVTAEDYIFFVEYTIEEAIWWLEQRLVFETYTSVPEDAFKDLFDDPDEGLPGYGFLTEERNKRIVNRGFFDILSNYAKRAAGTEPPPPGFLRPGDVDANAQPAVPAAEKRATKLKKFLSLSWGKKAGENKKSKIKPECDRIGNLLMGAGYRPNPANTPTVEELHRGDYPDPEQYHADVQVFLELISCLILATCPLIMNILDILDLTFVNKACGEYRTLRYENGHLVIISRERLRRTRRIVRTIIPNPLSRLILVFLIDIRPFIALINTDKTVKADHWHQEYLFPATAGGSWPVIMMNTVLETQTKKKLGLDHGINLAGFVSLYINLNLNSELGDGWLSETTKEVEESGTLVLKRVIKWSREPPGGERYLIKHFETR</sequence>
<feature type="compositionally biased region" description="Basic and acidic residues" evidence="1">
    <location>
        <begin position="1"/>
        <end position="14"/>
    </location>
</feature>